<evidence type="ECO:0000313" key="2">
    <source>
        <dbReference type="Proteomes" id="UP001549204"/>
    </source>
</evidence>
<gene>
    <name evidence="1" type="ORF">ABID19_006914</name>
</gene>
<dbReference type="RefSeq" id="WP_263807259.1">
    <property type="nucleotide sequence ID" value="NZ_JBEPMC010000026.1"/>
</dbReference>
<comment type="caution">
    <text evidence="1">The sequence shown here is derived from an EMBL/GenBank/DDBJ whole genome shotgun (WGS) entry which is preliminary data.</text>
</comment>
<organism evidence="1 2">
    <name type="scientific">Mesorhizobium robiniae</name>
    <dbReference type="NCBI Taxonomy" id="559315"/>
    <lineage>
        <taxon>Bacteria</taxon>
        <taxon>Pseudomonadati</taxon>
        <taxon>Pseudomonadota</taxon>
        <taxon>Alphaproteobacteria</taxon>
        <taxon>Hyphomicrobiales</taxon>
        <taxon>Phyllobacteriaceae</taxon>
        <taxon>Mesorhizobium</taxon>
    </lineage>
</organism>
<name>A0ABV2GZY3_9HYPH</name>
<sequence length="83" mass="9302">MRDLGDIADDISFSEKRTDQQEVDGMFRQLEELGAGCYLAFRTTKLVAANWVDKSALPFTIGYLTVVPSKKVLSEMMVPRRGS</sequence>
<dbReference type="EMBL" id="JBEPMC010000026">
    <property type="protein sequence ID" value="MET3583848.1"/>
    <property type="molecule type" value="Genomic_DNA"/>
</dbReference>
<reference evidence="1 2" key="1">
    <citation type="submission" date="2024-06" db="EMBL/GenBank/DDBJ databases">
        <title>Genomic Encyclopedia of Type Strains, Phase IV (KMG-IV): sequencing the most valuable type-strain genomes for metagenomic binning, comparative biology and taxonomic classification.</title>
        <authorList>
            <person name="Goeker M."/>
        </authorList>
    </citation>
    <scope>NUCLEOTIDE SEQUENCE [LARGE SCALE GENOMIC DNA]</scope>
    <source>
        <strain evidence="1 2">DSM 100022</strain>
    </source>
</reference>
<protein>
    <submittedName>
        <fullName evidence="1">Uncharacterized protein</fullName>
    </submittedName>
</protein>
<dbReference type="Proteomes" id="UP001549204">
    <property type="component" value="Unassembled WGS sequence"/>
</dbReference>
<accession>A0ABV2GZY3</accession>
<evidence type="ECO:0000313" key="1">
    <source>
        <dbReference type="EMBL" id="MET3583848.1"/>
    </source>
</evidence>
<proteinExistence type="predicted"/>
<keyword evidence="2" id="KW-1185">Reference proteome</keyword>